<protein>
    <submittedName>
        <fullName evidence="1">Uncharacterized protein</fullName>
    </submittedName>
</protein>
<evidence type="ECO:0000313" key="1">
    <source>
        <dbReference type="EMBL" id="CCI45851.1"/>
    </source>
</evidence>
<evidence type="ECO:0000313" key="2">
    <source>
        <dbReference type="Proteomes" id="UP000053237"/>
    </source>
</evidence>
<name>A0A024GH59_9STRA</name>
<sequence length="115" mass="13076">MDLKQIDPCSWRIKKSDTDFQVFSTQSVECKPTVIFLLPVFKLWKEVTDTLGNNSRSCLSSCGFCSLASILLWLASGKFSPFTSCYSMALSPFFQKFVHSKKMTSPFISRLQLQI</sequence>
<reference evidence="1 2" key="1">
    <citation type="submission" date="2012-05" db="EMBL/GenBank/DDBJ databases">
        <title>Recombination and specialization in a pathogen metapopulation.</title>
        <authorList>
            <person name="Gardiner A."/>
            <person name="Kemen E."/>
            <person name="Schultz-Larsen T."/>
            <person name="MacLean D."/>
            <person name="Van Oosterhout C."/>
            <person name="Jones J.D.G."/>
        </authorList>
    </citation>
    <scope>NUCLEOTIDE SEQUENCE [LARGE SCALE GENOMIC DNA]</scope>
    <source>
        <strain evidence="1 2">Ac Nc2</strain>
    </source>
</reference>
<keyword evidence="2" id="KW-1185">Reference proteome</keyword>
<comment type="caution">
    <text evidence="1">The sequence shown here is derived from an EMBL/GenBank/DDBJ whole genome shotgun (WGS) entry which is preliminary data.</text>
</comment>
<gene>
    <name evidence="1" type="ORF">BN9_067610</name>
</gene>
<organism evidence="1 2">
    <name type="scientific">Albugo candida</name>
    <dbReference type="NCBI Taxonomy" id="65357"/>
    <lineage>
        <taxon>Eukaryota</taxon>
        <taxon>Sar</taxon>
        <taxon>Stramenopiles</taxon>
        <taxon>Oomycota</taxon>
        <taxon>Peronosporomycetes</taxon>
        <taxon>Albuginales</taxon>
        <taxon>Albuginaceae</taxon>
        <taxon>Albugo</taxon>
    </lineage>
</organism>
<accession>A0A024GH59</accession>
<proteinExistence type="predicted"/>
<dbReference type="AlphaFoldDB" id="A0A024GH59"/>
<dbReference type="Proteomes" id="UP000053237">
    <property type="component" value="Unassembled WGS sequence"/>
</dbReference>
<dbReference type="EMBL" id="CAIX01000109">
    <property type="protein sequence ID" value="CCI45851.1"/>
    <property type="molecule type" value="Genomic_DNA"/>
</dbReference>
<dbReference type="InParanoid" id="A0A024GH59"/>